<gene>
    <name evidence="2" type="ORF">EYC80_006713</name>
</gene>
<dbReference type="InterPro" id="IPR050312">
    <property type="entry name" value="IolE/XylAMocC-like"/>
</dbReference>
<dbReference type="EMBL" id="VIGI01000010">
    <property type="protein sequence ID" value="KAB8294751.1"/>
    <property type="molecule type" value="Genomic_DNA"/>
</dbReference>
<sequence>MYSFKPAISSMSLGRAWIHPIAPKLSAASQHHFFGLEVFYEDLEYLARSESNSETPSPEALLHAASTIKKLCDERGITIIGLQPFAFYEGLKDRHDHAERVKKIKLWFSFVKVLGTDLIQIPANFLPKEEITDDTEIIVEDLREVADMGAKETPVVRFAYENLCWSTYFDTWESGWDIVEKVDRANFGIVLDTFNIAGRVYADPSSVDGKRANAEEALRESLGKLIKIDVNKVFYIQVVDAEKMREPLVQGHAFWDDKQPARMSWSRNARLFAGEKERGAYLPIEEVTRAIVEGLGYRGWVSMELFSRSMAEEGEKVPDEHARRAWESWEVIKSWMKGWRLEN</sequence>
<accession>A0A5N6JYY9</accession>
<dbReference type="OrthoDB" id="5360893at2759"/>
<evidence type="ECO:0000313" key="2">
    <source>
        <dbReference type="EMBL" id="KAB8294751.1"/>
    </source>
</evidence>
<keyword evidence="3" id="KW-1185">Reference proteome</keyword>
<dbReference type="Gene3D" id="3.20.20.150">
    <property type="entry name" value="Divalent-metal-dependent TIM barrel enzymes"/>
    <property type="match status" value="1"/>
</dbReference>
<organism evidence="2 3">
    <name type="scientific">Monilinia laxa</name>
    <name type="common">Brown rot fungus</name>
    <name type="synonym">Sclerotinia laxa</name>
    <dbReference type="NCBI Taxonomy" id="61186"/>
    <lineage>
        <taxon>Eukaryota</taxon>
        <taxon>Fungi</taxon>
        <taxon>Dikarya</taxon>
        <taxon>Ascomycota</taxon>
        <taxon>Pezizomycotina</taxon>
        <taxon>Leotiomycetes</taxon>
        <taxon>Helotiales</taxon>
        <taxon>Sclerotiniaceae</taxon>
        <taxon>Monilinia</taxon>
    </lineage>
</organism>
<dbReference type="Proteomes" id="UP000326757">
    <property type="component" value="Unassembled WGS sequence"/>
</dbReference>
<name>A0A5N6JYY9_MONLA</name>
<dbReference type="AlphaFoldDB" id="A0A5N6JYY9"/>
<dbReference type="PANTHER" id="PTHR12110">
    <property type="entry name" value="HYDROXYPYRUVATE ISOMERASE"/>
    <property type="match status" value="1"/>
</dbReference>
<protein>
    <recommendedName>
        <fullName evidence="1">Xylose isomerase-like TIM barrel domain-containing protein</fullName>
    </recommendedName>
</protein>
<dbReference type="Pfam" id="PF01261">
    <property type="entry name" value="AP_endonuc_2"/>
    <property type="match status" value="1"/>
</dbReference>
<comment type="caution">
    <text evidence="2">The sequence shown here is derived from an EMBL/GenBank/DDBJ whole genome shotgun (WGS) entry which is preliminary data.</text>
</comment>
<dbReference type="InterPro" id="IPR036237">
    <property type="entry name" value="Xyl_isomerase-like_sf"/>
</dbReference>
<dbReference type="SUPFAM" id="SSF51658">
    <property type="entry name" value="Xylose isomerase-like"/>
    <property type="match status" value="1"/>
</dbReference>
<proteinExistence type="predicted"/>
<evidence type="ECO:0000313" key="3">
    <source>
        <dbReference type="Proteomes" id="UP000326757"/>
    </source>
</evidence>
<dbReference type="PANTHER" id="PTHR12110:SF57">
    <property type="entry name" value="DIOXYGENASE, PUTATIVE-RELATED"/>
    <property type="match status" value="1"/>
</dbReference>
<evidence type="ECO:0000259" key="1">
    <source>
        <dbReference type="Pfam" id="PF01261"/>
    </source>
</evidence>
<feature type="domain" description="Xylose isomerase-like TIM barrel" evidence="1">
    <location>
        <begin position="27"/>
        <end position="316"/>
    </location>
</feature>
<dbReference type="InterPro" id="IPR013022">
    <property type="entry name" value="Xyl_isomerase-like_TIM-brl"/>
</dbReference>
<reference evidence="2 3" key="1">
    <citation type="submission" date="2019-06" db="EMBL/GenBank/DDBJ databases">
        <title>Genome Sequence of the Brown Rot Fungal Pathogen Monilinia laxa.</title>
        <authorList>
            <person name="De Miccolis Angelini R.M."/>
            <person name="Landi L."/>
            <person name="Abate D."/>
            <person name="Pollastro S."/>
            <person name="Romanazzi G."/>
            <person name="Faretra F."/>
        </authorList>
    </citation>
    <scope>NUCLEOTIDE SEQUENCE [LARGE SCALE GENOMIC DNA]</scope>
    <source>
        <strain evidence="2 3">Mlax316</strain>
    </source>
</reference>